<comment type="caution">
    <text evidence="2">The sequence shown here is derived from an EMBL/GenBank/DDBJ whole genome shotgun (WGS) entry which is preliminary data.</text>
</comment>
<organism evidence="2 3">
    <name type="scientific">Filobasidium floriforme</name>
    <dbReference type="NCBI Taxonomy" id="5210"/>
    <lineage>
        <taxon>Eukaryota</taxon>
        <taxon>Fungi</taxon>
        <taxon>Dikarya</taxon>
        <taxon>Basidiomycota</taxon>
        <taxon>Agaricomycotina</taxon>
        <taxon>Tremellomycetes</taxon>
        <taxon>Filobasidiales</taxon>
        <taxon>Filobasidiaceae</taxon>
        <taxon>Filobasidium</taxon>
    </lineage>
</organism>
<evidence type="ECO:0000313" key="3">
    <source>
        <dbReference type="Proteomes" id="UP000812966"/>
    </source>
</evidence>
<evidence type="ECO:0000313" key="2">
    <source>
        <dbReference type="EMBL" id="KAG7532019.1"/>
    </source>
</evidence>
<dbReference type="EMBL" id="JABELV010000077">
    <property type="protein sequence ID" value="KAG7532019.1"/>
    <property type="molecule type" value="Genomic_DNA"/>
</dbReference>
<feature type="region of interest" description="Disordered" evidence="1">
    <location>
        <begin position="133"/>
        <end position="307"/>
    </location>
</feature>
<reference evidence="2" key="1">
    <citation type="submission" date="2020-04" db="EMBL/GenBank/DDBJ databases">
        <title>Analysis of mating type loci in Filobasidium floriforme.</title>
        <authorList>
            <person name="Nowrousian M."/>
        </authorList>
    </citation>
    <scope>NUCLEOTIDE SEQUENCE</scope>
    <source>
        <strain evidence="2">CBS 6242</strain>
    </source>
</reference>
<accession>A0A8K0JLB3</accession>
<sequence>MFPIKHTPTARFLALTTILGLIFAFLLTPTLAVTPHTYQTSRFASDESVDDSVRKYAQNAEEAGFILKRKQVGDEGRGWARLGRRQDEEGLKGVDESSDQTAIRVTSTSASALVTPGIENYLAAEDLTIPSIPEPSFGTYESFSTSSETSGGTPSSSSSTTSSETAGSSTSSSASTTMPGGYATATDFPPITSDEAESSSATAPGGYVTATEFPPVTSDGPASSSSSSATMPGGYATATEFPPIASDQPTSSSTSVSSSSQSQEPAPSPSVPPASEPAPSPEPAPQPASTSESQQPPPGPVETTLIPQGFSSIIPDTVVLTATASAKATTITRSSAGGDGVVMITGGTASKSTSAGPSGFVTITSTATSNGAIVTMTTTGAVRGAMTAAGASKTHTIVINPSQGMNKLIPFILHAEVGETVEFLEYSSSSADAPDPSLEEAEEEAKKLKVVQMELGQSCIPTLLDPFSTSVSSNGTTTSTIASSSVAGSSFVVSSLKPMLYGSADERVCEGGMVLLVNPLSANPGQKEEQQGQDKKVLVFADGVRVDGTGVKDVLHVWAGLTPENEQALKSFQSSSEMRPEAWAWGHEFGLGGLEGLKLDAVVQNILYTRLTLALNPSLLELYSNSTSATNTNATSTSSGALTAITEITAYDSLLSTLGSTSTSEVYGGNAAGTGTSLPAGNHHPNGAPEELVFSHSAPVVSCLFVCALCSR</sequence>
<keyword evidence="3" id="KW-1185">Reference proteome</keyword>
<dbReference type="AlphaFoldDB" id="A0A8K0JLB3"/>
<feature type="compositionally biased region" description="Low complexity" evidence="1">
    <location>
        <begin position="136"/>
        <end position="177"/>
    </location>
</feature>
<gene>
    <name evidence="2" type="ORF">FFLO_03958</name>
</gene>
<protein>
    <submittedName>
        <fullName evidence="2">Uncharacterized protein</fullName>
    </submittedName>
</protein>
<evidence type="ECO:0000256" key="1">
    <source>
        <dbReference type="SAM" id="MobiDB-lite"/>
    </source>
</evidence>
<feature type="compositionally biased region" description="Low complexity" evidence="1">
    <location>
        <begin position="248"/>
        <end position="265"/>
    </location>
</feature>
<feature type="compositionally biased region" description="Pro residues" evidence="1">
    <location>
        <begin position="266"/>
        <end position="286"/>
    </location>
</feature>
<name>A0A8K0JLB3_9TREE</name>
<proteinExistence type="predicted"/>
<dbReference type="Proteomes" id="UP000812966">
    <property type="component" value="Unassembled WGS sequence"/>
</dbReference>